<feature type="domain" description="XdhC- CoxI" evidence="1">
    <location>
        <begin position="11"/>
        <end position="78"/>
    </location>
</feature>
<accession>A0A386ZPG4</accession>
<dbReference type="InterPro" id="IPR027051">
    <property type="entry name" value="XdhC_Rossmann_dom"/>
</dbReference>
<keyword evidence="4" id="KW-1185">Reference proteome</keyword>
<dbReference type="AlphaFoldDB" id="A0A386ZPG4"/>
<dbReference type="PANTHER" id="PTHR30388">
    <property type="entry name" value="ALDEHYDE OXIDOREDUCTASE MOLYBDENUM COFACTOR ASSEMBLY PROTEIN"/>
    <property type="match status" value="1"/>
</dbReference>
<name>A0A386ZPG4_9NOCA</name>
<evidence type="ECO:0000313" key="3">
    <source>
        <dbReference type="EMBL" id="AYF78455.1"/>
    </source>
</evidence>
<dbReference type="Pfam" id="PF13478">
    <property type="entry name" value="XdhC_C"/>
    <property type="match status" value="1"/>
</dbReference>
<gene>
    <name evidence="3" type="ORF">D7D52_36690</name>
</gene>
<protein>
    <submittedName>
        <fullName evidence="3">XdhC/CoxI family protein</fullName>
    </submittedName>
</protein>
<evidence type="ECO:0000313" key="4">
    <source>
        <dbReference type="Proteomes" id="UP000267164"/>
    </source>
</evidence>
<dbReference type="OrthoDB" id="9815497at2"/>
<proteinExistence type="predicted"/>
<dbReference type="InterPro" id="IPR003777">
    <property type="entry name" value="XdhC_CoxI"/>
</dbReference>
<dbReference type="InterPro" id="IPR052698">
    <property type="entry name" value="MoCofactor_Util/Proc"/>
</dbReference>
<evidence type="ECO:0000259" key="2">
    <source>
        <dbReference type="Pfam" id="PF13478"/>
    </source>
</evidence>
<feature type="domain" description="XdhC Rossmann" evidence="2">
    <location>
        <begin position="202"/>
        <end position="344"/>
    </location>
</feature>
<sequence length="367" mass="39103">MRDIAEQMLEWMDAGEPFAVASVIGVRGSAPRGPGAALAVRADGTTLGSVSGGCLEGTLHDSALEVLRTGEPIQHTYDHDPDDPFAVGLTCGGVIEVHVQRCDPHRDAVLATALRAAGAGTSVAVARVLSTGAMIAVCPTHFEGSAGDFEGSTGDTVLDYRIAHAARAMLAQGKTGLREIRDPSGDRDHRIFIECWSAPPRMLVFGAIDYASALARIGKFLGYHVTVCDARAVFATPDRFPDADDVVVQWPHRYLAEHEIDERTVICVLTHDAKFDVPALELALRGRAGYVGALGSRRTHDDRMRRLRAAGLDEHELSRLHSPIGLDLGASTPEETAVSIAAEIIAARTRATTLPLADSEGPIRALV</sequence>
<dbReference type="EMBL" id="CP032568">
    <property type="protein sequence ID" value="AYF78455.1"/>
    <property type="molecule type" value="Genomic_DNA"/>
</dbReference>
<dbReference type="PANTHER" id="PTHR30388:SF4">
    <property type="entry name" value="MOLYBDENUM COFACTOR INSERTION CHAPERONE PAOD"/>
    <property type="match status" value="1"/>
</dbReference>
<reference evidence="3 4" key="1">
    <citation type="submission" date="2018-09" db="EMBL/GenBank/DDBJ databases">
        <title>Nocardia yunnanensis sp. nov., an actinomycete isolated from a soil sample.</title>
        <authorList>
            <person name="Zhang J."/>
        </authorList>
    </citation>
    <scope>NUCLEOTIDE SEQUENCE [LARGE SCALE GENOMIC DNA]</scope>
    <source>
        <strain evidence="3 4">CFHS0054</strain>
    </source>
</reference>
<organism evidence="3 4">
    <name type="scientific">Nocardia yunnanensis</name>
    <dbReference type="NCBI Taxonomy" id="2382165"/>
    <lineage>
        <taxon>Bacteria</taxon>
        <taxon>Bacillati</taxon>
        <taxon>Actinomycetota</taxon>
        <taxon>Actinomycetes</taxon>
        <taxon>Mycobacteriales</taxon>
        <taxon>Nocardiaceae</taxon>
        <taxon>Nocardia</taxon>
    </lineage>
</organism>
<dbReference type="Proteomes" id="UP000267164">
    <property type="component" value="Chromosome"/>
</dbReference>
<dbReference type="KEGG" id="nyu:D7D52_36690"/>
<dbReference type="Gene3D" id="3.40.50.720">
    <property type="entry name" value="NAD(P)-binding Rossmann-like Domain"/>
    <property type="match status" value="1"/>
</dbReference>
<evidence type="ECO:0000259" key="1">
    <source>
        <dbReference type="Pfam" id="PF02625"/>
    </source>
</evidence>
<dbReference type="RefSeq" id="WP_120743538.1">
    <property type="nucleotide sequence ID" value="NZ_CP032568.1"/>
</dbReference>
<dbReference type="Pfam" id="PF02625">
    <property type="entry name" value="XdhC_CoxI"/>
    <property type="match status" value="1"/>
</dbReference>